<evidence type="ECO:0000256" key="1">
    <source>
        <dbReference type="ARBA" id="ARBA00004572"/>
    </source>
</evidence>
<keyword evidence="10" id="KW-0472">Membrane</keyword>
<reference evidence="13" key="1">
    <citation type="submission" date="2022-06" db="EMBL/GenBank/DDBJ databases">
        <authorList>
            <consortium name="SYNGENTA / RWTH Aachen University"/>
        </authorList>
    </citation>
    <scope>NUCLEOTIDE SEQUENCE</scope>
</reference>
<dbReference type="PANTHER" id="PTHR12504:SF0">
    <property type="entry name" value="MITOCHONDRIAL IMPORT RECEPTOR SUBUNIT TOM22 HOMOLOG"/>
    <property type="match status" value="1"/>
</dbReference>
<evidence type="ECO:0000256" key="2">
    <source>
        <dbReference type="ARBA" id="ARBA00009874"/>
    </source>
</evidence>
<evidence type="ECO:0000256" key="12">
    <source>
        <dbReference type="SAM" id="MobiDB-lite"/>
    </source>
</evidence>
<feature type="compositionally biased region" description="Polar residues" evidence="12">
    <location>
        <begin position="150"/>
        <end position="170"/>
    </location>
</feature>
<comment type="similarity">
    <text evidence="2">Belongs to the Tom22 family.</text>
</comment>
<evidence type="ECO:0000256" key="11">
    <source>
        <dbReference type="ARBA" id="ARBA00023170"/>
    </source>
</evidence>
<keyword evidence="11" id="KW-0675">Receptor</keyword>
<feature type="region of interest" description="Disordered" evidence="12">
    <location>
        <begin position="134"/>
        <end position="170"/>
    </location>
</feature>
<dbReference type="Proteomes" id="UP001153365">
    <property type="component" value="Unassembled WGS sequence"/>
</dbReference>
<comment type="caution">
    <text evidence="13">The sequence shown here is derived from an EMBL/GenBank/DDBJ whole genome shotgun (WGS) entry which is preliminary data.</text>
</comment>
<keyword evidence="6" id="KW-0653">Protein transport</keyword>
<evidence type="ECO:0000256" key="8">
    <source>
        <dbReference type="ARBA" id="ARBA00023010"/>
    </source>
</evidence>
<feature type="region of interest" description="Disordered" evidence="12">
    <location>
        <begin position="9"/>
        <end position="46"/>
    </location>
</feature>
<dbReference type="GO" id="GO:0005741">
    <property type="term" value="C:mitochondrial outer membrane"/>
    <property type="evidence" value="ECO:0007669"/>
    <property type="project" value="UniProtKB-SubCell"/>
</dbReference>
<comment type="subcellular location">
    <subcellularLocation>
        <location evidence="1">Mitochondrion outer membrane</location>
        <topology evidence="1">Single-pass membrane protein</topology>
    </subcellularLocation>
</comment>
<evidence type="ECO:0000313" key="14">
    <source>
        <dbReference type="Proteomes" id="UP001153365"/>
    </source>
</evidence>
<dbReference type="CDD" id="cd22884">
    <property type="entry name" value="TOM22"/>
    <property type="match status" value="1"/>
</dbReference>
<feature type="compositionally biased region" description="Acidic residues" evidence="12">
    <location>
        <begin position="37"/>
        <end position="46"/>
    </location>
</feature>
<keyword evidence="4" id="KW-0812">Transmembrane</keyword>
<accession>A0AAV0BS37</accession>
<dbReference type="EMBL" id="CALTRL010005981">
    <property type="protein sequence ID" value="CAH7688413.1"/>
    <property type="molecule type" value="Genomic_DNA"/>
</dbReference>
<keyword evidence="3" id="KW-0813">Transport</keyword>
<keyword evidence="5" id="KW-1000">Mitochondrion outer membrane</keyword>
<evidence type="ECO:0000256" key="9">
    <source>
        <dbReference type="ARBA" id="ARBA00023128"/>
    </source>
</evidence>
<protein>
    <submittedName>
        <fullName evidence="13">Mitochondrial outer membrane translocase complex, subunit Tom22</fullName>
    </submittedName>
</protein>
<keyword evidence="14" id="KW-1185">Reference proteome</keyword>
<name>A0AAV0BS37_PHAPC</name>
<evidence type="ECO:0000256" key="6">
    <source>
        <dbReference type="ARBA" id="ARBA00022927"/>
    </source>
</evidence>
<dbReference type="InterPro" id="IPR005683">
    <property type="entry name" value="Tom22"/>
</dbReference>
<evidence type="ECO:0000256" key="3">
    <source>
        <dbReference type="ARBA" id="ARBA00022448"/>
    </source>
</evidence>
<sequence length="170" mass="18555">MVLIQELKVEDEDDGFVTESDTSSDSSKSDRKSEAPNPDEEDSDDEYEKNLLFSDIENETIADRIYALRDIISPATRSNISDRFSSLCRSTSSTAKTLGNVAWVITTSMIMIGLPLALSIEGESMLVAHEKEVERQQNGQQNLIGLPGTSPGSNPLNPTQNKTAVTPTGF</sequence>
<keyword evidence="7" id="KW-1133">Transmembrane helix</keyword>
<evidence type="ECO:0000256" key="10">
    <source>
        <dbReference type="ARBA" id="ARBA00023136"/>
    </source>
</evidence>
<evidence type="ECO:0000256" key="5">
    <source>
        <dbReference type="ARBA" id="ARBA00022787"/>
    </source>
</evidence>
<evidence type="ECO:0000256" key="7">
    <source>
        <dbReference type="ARBA" id="ARBA00022989"/>
    </source>
</evidence>
<dbReference type="Pfam" id="PF04281">
    <property type="entry name" value="Tom22"/>
    <property type="match status" value="1"/>
</dbReference>
<keyword evidence="9" id="KW-0496">Mitochondrion</keyword>
<dbReference type="AlphaFoldDB" id="A0AAV0BS37"/>
<evidence type="ECO:0000256" key="4">
    <source>
        <dbReference type="ARBA" id="ARBA00022692"/>
    </source>
</evidence>
<gene>
    <name evidence="13" type="ORF">PPACK8108_LOCUS23380</name>
</gene>
<organism evidence="13 14">
    <name type="scientific">Phakopsora pachyrhizi</name>
    <name type="common">Asian soybean rust disease fungus</name>
    <dbReference type="NCBI Taxonomy" id="170000"/>
    <lineage>
        <taxon>Eukaryota</taxon>
        <taxon>Fungi</taxon>
        <taxon>Dikarya</taxon>
        <taxon>Basidiomycota</taxon>
        <taxon>Pucciniomycotina</taxon>
        <taxon>Pucciniomycetes</taxon>
        <taxon>Pucciniales</taxon>
        <taxon>Phakopsoraceae</taxon>
        <taxon>Phakopsora</taxon>
    </lineage>
</organism>
<evidence type="ECO:0000313" key="13">
    <source>
        <dbReference type="EMBL" id="CAH7688413.1"/>
    </source>
</evidence>
<dbReference type="GO" id="GO:0006886">
    <property type="term" value="P:intracellular protein transport"/>
    <property type="evidence" value="ECO:0007669"/>
    <property type="project" value="InterPro"/>
</dbReference>
<proteinExistence type="inferred from homology"/>
<dbReference type="PANTHER" id="PTHR12504">
    <property type="entry name" value="MITOCHONDRIAL IMPORT RECEPTOR SUBUNIT TOM22"/>
    <property type="match status" value="1"/>
</dbReference>
<keyword evidence="8" id="KW-0811">Translocation</keyword>